<proteinExistence type="inferred from homology"/>
<accession>A0ABS3N8Q9</accession>
<comment type="subcellular location">
    <subcellularLocation>
        <location evidence="4">Cell membrane</location>
    </subcellularLocation>
    <subcellularLocation>
        <location evidence="1">Membrane</location>
        <topology evidence="1">Multi-pass membrane protein</topology>
    </subcellularLocation>
</comment>
<keyword evidence="7" id="KW-1185">Reference proteome</keyword>
<evidence type="ECO:0000256" key="3">
    <source>
        <dbReference type="ARBA" id="ARBA00023136"/>
    </source>
</evidence>
<dbReference type="PIRSF" id="PIRSF005690">
    <property type="entry name" value="GerBA"/>
    <property type="match status" value="1"/>
</dbReference>
<evidence type="ECO:0000313" key="6">
    <source>
        <dbReference type="EMBL" id="MBO1514679.1"/>
    </source>
</evidence>
<evidence type="ECO:0000256" key="5">
    <source>
        <dbReference type="SAM" id="Phobius"/>
    </source>
</evidence>
<feature type="transmembrane region" description="Helical" evidence="5">
    <location>
        <begin position="408"/>
        <end position="434"/>
    </location>
</feature>
<dbReference type="Proteomes" id="UP000663981">
    <property type="component" value="Unassembled WGS sequence"/>
</dbReference>
<name>A0ABS3N8Q9_9BACI</name>
<dbReference type="PANTHER" id="PTHR22550">
    <property type="entry name" value="SPORE GERMINATION PROTEIN"/>
    <property type="match status" value="1"/>
</dbReference>
<organism evidence="6 7">
    <name type="scientific">Metabacillus bambusae</name>
    <dbReference type="NCBI Taxonomy" id="2795218"/>
    <lineage>
        <taxon>Bacteria</taxon>
        <taxon>Bacillati</taxon>
        <taxon>Bacillota</taxon>
        <taxon>Bacilli</taxon>
        <taxon>Bacillales</taxon>
        <taxon>Bacillaceae</taxon>
        <taxon>Metabacillus</taxon>
    </lineage>
</organism>
<keyword evidence="5" id="KW-1133">Transmembrane helix</keyword>
<dbReference type="InterPro" id="IPR004995">
    <property type="entry name" value="Spore_Ger"/>
</dbReference>
<evidence type="ECO:0000313" key="7">
    <source>
        <dbReference type="Proteomes" id="UP000663981"/>
    </source>
</evidence>
<comment type="caution">
    <text evidence="6">The sequence shown here is derived from an EMBL/GenBank/DDBJ whole genome shotgun (WGS) entry which is preliminary data.</text>
</comment>
<dbReference type="EMBL" id="JAGDEL010000025">
    <property type="protein sequence ID" value="MBO1514679.1"/>
    <property type="molecule type" value="Genomic_DNA"/>
</dbReference>
<dbReference type="RefSeq" id="WP_207981578.1">
    <property type="nucleotide sequence ID" value="NZ_JAGDEL010000025.1"/>
</dbReference>
<gene>
    <name evidence="6" type="ORF">I7822_23900</name>
</gene>
<keyword evidence="3 4" id="KW-0472">Membrane</keyword>
<protein>
    <submittedName>
        <fullName evidence="6">Spore germination protein</fullName>
    </submittedName>
</protein>
<comment type="similarity">
    <text evidence="2 4">Belongs to the GerABKA family.</text>
</comment>
<reference evidence="6 7" key="1">
    <citation type="submission" date="2021-03" db="EMBL/GenBank/DDBJ databases">
        <title>Whole genome sequence of Metabacillus bambusae BG109.</title>
        <authorList>
            <person name="Jeong J.W."/>
        </authorList>
    </citation>
    <scope>NUCLEOTIDE SEQUENCE [LARGE SCALE GENOMIC DNA]</scope>
    <source>
        <strain evidence="6 7">BG109</strain>
    </source>
</reference>
<keyword evidence="5" id="KW-0812">Transmembrane</keyword>
<feature type="transmembrane region" description="Helical" evidence="5">
    <location>
        <begin position="352"/>
        <end position="371"/>
    </location>
</feature>
<dbReference type="Pfam" id="PF03323">
    <property type="entry name" value="GerA"/>
    <property type="match status" value="1"/>
</dbReference>
<feature type="transmembrane region" description="Helical" evidence="5">
    <location>
        <begin position="314"/>
        <end position="340"/>
    </location>
</feature>
<evidence type="ECO:0000256" key="1">
    <source>
        <dbReference type="ARBA" id="ARBA00004141"/>
    </source>
</evidence>
<dbReference type="InterPro" id="IPR050768">
    <property type="entry name" value="UPF0353/GerABKA_families"/>
</dbReference>
<feature type="transmembrane region" description="Helical" evidence="5">
    <location>
        <begin position="377"/>
        <end position="396"/>
    </location>
</feature>
<feature type="transmembrane region" description="Helical" evidence="5">
    <location>
        <begin position="283"/>
        <end position="302"/>
    </location>
</feature>
<evidence type="ECO:0000256" key="4">
    <source>
        <dbReference type="PIRNR" id="PIRNR005690"/>
    </source>
</evidence>
<dbReference type="PANTHER" id="PTHR22550:SF5">
    <property type="entry name" value="LEUCINE ZIPPER PROTEIN 4"/>
    <property type="match status" value="1"/>
</dbReference>
<sequence>MDKNNIDYSPDGIKNLFYSSSDIVIKTKFKGEQDEKSLLMVYCDPIVDKTMLNQVVLPPINQQRSVGEFLGSLKNTIQISSLEKEKITKEDICDPIFSGQLMMTTKESDHVYFYDISKIPSRTPDESITEVSVRGPKDGFVEDISTNLGLVRKRLKTASFVVEEYTIGTRSQTKVALLYITDIINSELLKKIKGKLAQIEIDIITGSSQMEELIAEKQFLSLFPLVNYTGRADFVVESLNQGRFSIIVDGAPTALLAPANLGYLIKTSEDEHTSFFYASVERLLRLFGLFMTVFLPGLYTALTTHNVGELPLPLLATISISRIGLPFTAFIEVLIMLIMFELFREAGARLPKAVGQTVAVLGGLIIGDAAIRGGITSPTMLVVIGVTAIASFTLVNQSLAGNIFIIRLYVVILSFFMGIFGFIISFISIIMYLANLRSFGFPYLSFYTNMTWKDFLSIFIKLPELIKDKRGSELKQKDSSRLGEAE</sequence>
<evidence type="ECO:0000256" key="2">
    <source>
        <dbReference type="ARBA" id="ARBA00005278"/>
    </source>
</evidence>